<keyword evidence="3" id="KW-1185">Reference proteome</keyword>
<evidence type="ECO:0000313" key="3">
    <source>
        <dbReference type="Proteomes" id="UP000244081"/>
    </source>
</evidence>
<proteinExistence type="predicted"/>
<dbReference type="EMBL" id="QAYG01000005">
    <property type="protein sequence ID" value="PTW60159.1"/>
    <property type="molecule type" value="Genomic_DNA"/>
</dbReference>
<protein>
    <submittedName>
        <fullName evidence="2">Chemotaxis protein MotC</fullName>
    </submittedName>
</protein>
<evidence type="ECO:0000256" key="1">
    <source>
        <dbReference type="SAM" id="MobiDB-lite"/>
    </source>
</evidence>
<evidence type="ECO:0000313" key="2">
    <source>
        <dbReference type="EMBL" id="PTW60159.1"/>
    </source>
</evidence>
<dbReference type="OrthoDB" id="9812933at2"/>
<name>A0A2T5V8S4_9HYPH</name>
<comment type="caution">
    <text evidence="2">The sequence shown here is derived from an EMBL/GenBank/DDBJ whole genome shotgun (WGS) entry which is preliminary data.</text>
</comment>
<feature type="region of interest" description="Disordered" evidence="1">
    <location>
        <begin position="361"/>
        <end position="410"/>
    </location>
</feature>
<accession>A0A2T5V8S4</accession>
<dbReference type="RefSeq" id="WP_107990443.1">
    <property type="nucleotide sequence ID" value="NZ_QAYG01000005.1"/>
</dbReference>
<gene>
    <name evidence="2" type="ORF">C8N35_105162</name>
</gene>
<sequence>MRRLHVPRATPARTPLVALIAFWLLAAFGYCAASASEEAAPAPFEMVRSLQALQGQVAHGNSQAHTAQRVLLKSMRAAFEAADPEVWQDPRNARAAVVYLLSGGHPAVMVKLLGYDPKPAVDERLMRGALAYIEGRADEARTLFEDFDPLSLEPGLGGQVALVRAALLVHDDPAEAIRMLDVARLLMPGTLVEEAALRREVFLVGKLGDLEKFQSLSLNYLRRYRGSVYGGDFRRRFAAALDSLGFADSATRFALLESLLAEFDIDSRRTLYIALAHHALVKGQLEIVRKATDIATPLAMAGTDEALRLKLYRAGALIGKDDVKEALSLLWSIDRKRLDPEETELLDAIFARINQVRYWPDPPKGTNGSLSPVTVTATPDAPSWETPLMKRAGSDIDDAKADLEKATRRP</sequence>
<dbReference type="Proteomes" id="UP000244081">
    <property type="component" value="Unassembled WGS sequence"/>
</dbReference>
<reference evidence="2 3" key="1">
    <citation type="submission" date="2018-04" db="EMBL/GenBank/DDBJ databases">
        <title>Genomic Encyclopedia of Archaeal and Bacterial Type Strains, Phase II (KMG-II): from individual species to whole genera.</title>
        <authorList>
            <person name="Goeker M."/>
        </authorList>
    </citation>
    <scope>NUCLEOTIDE SEQUENCE [LARGE SCALE GENOMIC DNA]</scope>
    <source>
        <strain evidence="2 3">DSM 23382</strain>
    </source>
</reference>
<dbReference type="AlphaFoldDB" id="A0A2T5V8S4"/>
<organism evidence="2 3">
    <name type="scientific">Breoghania corrubedonensis</name>
    <dbReference type="NCBI Taxonomy" id="665038"/>
    <lineage>
        <taxon>Bacteria</taxon>
        <taxon>Pseudomonadati</taxon>
        <taxon>Pseudomonadota</taxon>
        <taxon>Alphaproteobacteria</taxon>
        <taxon>Hyphomicrobiales</taxon>
        <taxon>Stappiaceae</taxon>
        <taxon>Breoghania</taxon>
    </lineage>
</organism>
<feature type="compositionally biased region" description="Basic and acidic residues" evidence="1">
    <location>
        <begin position="392"/>
        <end position="410"/>
    </location>
</feature>
<feature type="compositionally biased region" description="Polar residues" evidence="1">
    <location>
        <begin position="366"/>
        <end position="377"/>
    </location>
</feature>